<protein>
    <submittedName>
        <fullName evidence="2">Filamentous hemagglutinin N-terminal domain-containing protein</fullName>
    </submittedName>
</protein>
<accession>A0ABV4XKS0</accession>
<dbReference type="Proteomes" id="UP001576784">
    <property type="component" value="Unassembled WGS sequence"/>
</dbReference>
<dbReference type="EMBL" id="JBHFNR010000027">
    <property type="protein sequence ID" value="MFB2892300.1"/>
    <property type="molecule type" value="Genomic_DNA"/>
</dbReference>
<reference evidence="2 3" key="1">
    <citation type="submission" date="2024-09" db="EMBL/GenBank/DDBJ databases">
        <title>Floridaenema gen nov. (Aerosakkonemataceae, Aerosakkonematales ord. nov., Cyanobacteria) from benthic tropical and subtropical fresh waters, with the description of four new species.</title>
        <authorList>
            <person name="Moretto J.A."/>
            <person name="Berthold D.E."/>
            <person name="Lefler F.W."/>
            <person name="Huang I.-S."/>
            <person name="Laughinghouse H. IV."/>
        </authorList>
    </citation>
    <scope>NUCLEOTIDE SEQUENCE [LARGE SCALE GENOMIC DNA]</scope>
    <source>
        <strain evidence="2 3">BLCC-F50</strain>
    </source>
</reference>
<gene>
    <name evidence="2" type="ORF">ACE1CI_05075</name>
</gene>
<name>A0ABV4XKS0_9CYAN</name>
<organism evidence="2 3">
    <name type="scientific">Floridaenema flaviceps BLCC-F50</name>
    <dbReference type="NCBI Taxonomy" id="3153642"/>
    <lineage>
        <taxon>Bacteria</taxon>
        <taxon>Bacillati</taxon>
        <taxon>Cyanobacteriota</taxon>
        <taxon>Cyanophyceae</taxon>
        <taxon>Oscillatoriophycideae</taxon>
        <taxon>Aerosakkonematales</taxon>
        <taxon>Aerosakkonemataceae</taxon>
        <taxon>Floridanema</taxon>
        <taxon>Floridanema flaviceps</taxon>
    </lineage>
</organism>
<keyword evidence="3" id="KW-1185">Reference proteome</keyword>
<comment type="caution">
    <text evidence="2">The sequence shown here is derived from an EMBL/GenBank/DDBJ whole genome shotgun (WGS) entry which is preliminary data.</text>
</comment>
<dbReference type="InterPro" id="IPR008638">
    <property type="entry name" value="FhaB/CdiA-like_TPS"/>
</dbReference>
<dbReference type="RefSeq" id="WP_413261972.1">
    <property type="nucleotide sequence ID" value="NZ_JBHFNR010000027.1"/>
</dbReference>
<dbReference type="SUPFAM" id="SSF51126">
    <property type="entry name" value="Pectin lyase-like"/>
    <property type="match status" value="3"/>
</dbReference>
<dbReference type="InterPro" id="IPR011050">
    <property type="entry name" value="Pectin_lyase_fold/virulence"/>
</dbReference>
<dbReference type="NCBIfam" id="TIGR01901">
    <property type="entry name" value="adhes_NPXG"/>
    <property type="match status" value="1"/>
</dbReference>
<evidence type="ECO:0000313" key="2">
    <source>
        <dbReference type="EMBL" id="MFB2892300.1"/>
    </source>
</evidence>
<evidence type="ECO:0000313" key="3">
    <source>
        <dbReference type="Proteomes" id="UP001576784"/>
    </source>
</evidence>
<dbReference type="Gene3D" id="2.160.20.10">
    <property type="entry name" value="Single-stranded right-handed beta-helix, Pectin lyase-like"/>
    <property type="match status" value="2"/>
</dbReference>
<dbReference type="Pfam" id="PF05860">
    <property type="entry name" value="TPS"/>
    <property type="match status" value="1"/>
</dbReference>
<sequence>MSQGQIISDGTLSTQITTPNNLDFTITNGTRVGSNLFHSFKEFSLPTGGSAYFNNDLNVKNIITRVTGASISNIDGLLKTNGYANLFLINPNGISFHSNASLNIGGSFIASTASHLLFADGTKFSATNTQTPPLLTVSVPVGLQFGQMPKPIQIEGSKLEVMPGNTLAMLGGDVLINGGKLRASAGRIELGSVAGDSFLNLIAITEGFAMGYKEVLNFQDIQVSQGTSIDTTGEGNGAIQLYGRRIAIVNNSRVGGNTEGEKPGQPLALIASESVEIKNFGFLISVAEGTGTGSNIIIDTKRLLVEVGIIETSSRSSGRGGSLTVNASESAEIVARKGFFASLRVRTFGLEENAGDAGTLQISTRRLILRDGGEISTSTAGEGNGGILIVNASEFVEASGRSVVNGLDFPSGLFTQSRKAGDMVISGNGGNLIINTPRLVVQDGASVSVAVIEGSVGQAGMLNINAQDSITVTGTGINAKGQVVPSTLLAESEGSGSAGDLKINTRALTIQNGAAVSVSNIGSGTTGDLQITANSLLLDRGKLTAETTGGQGNIILNSGNLILRRGSQITTNATGTNITGSNITINTDVLAALENSDISANSLDFRGGNVQINASAIFGTQFRNANTSLSDITATGANSQLSGTVQINTPDVDPTSGLVELTVDVVDPTRLIATGCPAARGNSFTVTGRGGLPSLPSEPLRPNNTVLVDWVGDIQEQRNRDTEVQRTTLSATNYQLPTTQKNPEIVEATGWIINEKGQVILIASAPTTANGSRLSPTTCPTSIETQ</sequence>
<evidence type="ECO:0000259" key="1">
    <source>
        <dbReference type="SMART" id="SM00912"/>
    </source>
</evidence>
<proteinExistence type="predicted"/>
<dbReference type="InterPro" id="IPR012334">
    <property type="entry name" value="Pectin_lyas_fold"/>
</dbReference>
<feature type="domain" description="Filamentous haemagglutinin FhaB/tRNA nuclease CdiA-like TPS" evidence="1">
    <location>
        <begin position="8"/>
        <end position="119"/>
    </location>
</feature>
<dbReference type="SMART" id="SM00912">
    <property type="entry name" value="Haemagg_act"/>
    <property type="match status" value="1"/>
</dbReference>